<protein>
    <recommendedName>
        <fullName evidence="2">Disease resistance R13L4/SHOC-2-like LRR domain-containing protein</fullName>
    </recommendedName>
</protein>
<organism evidence="3 4">
    <name type="scientific">Kingdonia uniflora</name>
    <dbReference type="NCBI Taxonomy" id="39325"/>
    <lineage>
        <taxon>Eukaryota</taxon>
        <taxon>Viridiplantae</taxon>
        <taxon>Streptophyta</taxon>
        <taxon>Embryophyta</taxon>
        <taxon>Tracheophyta</taxon>
        <taxon>Spermatophyta</taxon>
        <taxon>Magnoliopsida</taxon>
        <taxon>Ranunculales</taxon>
        <taxon>Circaeasteraceae</taxon>
        <taxon>Kingdonia</taxon>
    </lineage>
</organism>
<gene>
    <name evidence="3" type="ORF">GIB67_038138</name>
</gene>
<evidence type="ECO:0000259" key="2">
    <source>
        <dbReference type="Pfam" id="PF23598"/>
    </source>
</evidence>
<dbReference type="Pfam" id="PF00560">
    <property type="entry name" value="LRR_1"/>
    <property type="match status" value="1"/>
</dbReference>
<dbReference type="SUPFAM" id="SSF52058">
    <property type="entry name" value="L domain-like"/>
    <property type="match status" value="1"/>
</dbReference>
<dbReference type="Pfam" id="PF23598">
    <property type="entry name" value="LRR_14"/>
    <property type="match status" value="1"/>
</dbReference>
<dbReference type="AlphaFoldDB" id="A0A7J7M1Q1"/>
<comment type="caution">
    <text evidence="3">The sequence shown here is derived from an EMBL/GenBank/DDBJ whole genome shotgun (WGS) entry which is preliminary data.</text>
</comment>
<reference evidence="3 4" key="1">
    <citation type="journal article" date="2020" name="IScience">
        <title>Genome Sequencing of the Endangered Kingdonia uniflora (Circaeasteraceae, Ranunculales) Reveals Potential Mechanisms of Evolutionary Specialization.</title>
        <authorList>
            <person name="Sun Y."/>
            <person name="Deng T."/>
            <person name="Zhang A."/>
            <person name="Moore M.J."/>
            <person name="Landis J.B."/>
            <person name="Lin N."/>
            <person name="Zhang H."/>
            <person name="Zhang X."/>
            <person name="Huang J."/>
            <person name="Zhang X."/>
            <person name="Sun H."/>
            <person name="Wang H."/>
        </authorList>
    </citation>
    <scope>NUCLEOTIDE SEQUENCE [LARGE SCALE GENOMIC DNA]</scope>
    <source>
        <strain evidence="3">TB1705</strain>
        <tissue evidence="3">Leaf</tissue>
    </source>
</reference>
<name>A0A7J7M1Q1_9MAGN</name>
<sequence>TLDLSRIAIETLPNELGSLIHLRYLDLSYTNLVELPETVCNLRNLQRLRLNRCEKLRRLPEGLKKLVNLRHLELDCTWALECLPNGLQGLRDLQTLSKFVMSEEGCQLRELSNLNNLRGTLVIANIRGGGSKEALSHANLKNSLSPKGLFNGLEASTTTVAYPNLKELTIQEMKHWEEWVMETSSADITVMPLLQRLDIYNCPILIILPHFGNWLSVDVLSWDHVRDGSRRGLEHHISHPNSKIPVYNFSSSAVWSQVAVWLKIKKLIRCASSETLSLRCDMTTVSMFIHIQKWISYPKAEEPDWLRWTLNGIPKNNWQVWDLFFLMDCTDGKRETVVDAEEAEIKKPQIGIQEVKQWWHEGLLVITDHERVIKFWKGEAREWLYKPPFCFVPRHIIWSGAEIPYHNGCDNFEQTDGQAYLDSLKYCKS</sequence>
<proteinExistence type="predicted"/>
<dbReference type="InterPro" id="IPR001611">
    <property type="entry name" value="Leu-rich_rpt"/>
</dbReference>
<dbReference type="Proteomes" id="UP000541444">
    <property type="component" value="Unassembled WGS sequence"/>
</dbReference>
<accession>A0A7J7M1Q1</accession>
<dbReference type="OrthoDB" id="2973320at2759"/>
<dbReference type="InterPro" id="IPR055414">
    <property type="entry name" value="LRR_R13L4/SHOC2-like"/>
</dbReference>
<dbReference type="Gene3D" id="3.80.10.10">
    <property type="entry name" value="Ribonuclease Inhibitor"/>
    <property type="match status" value="1"/>
</dbReference>
<keyword evidence="4" id="KW-1185">Reference proteome</keyword>
<evidence type="ECO:0000256" key="1">
    <source>
        <dbReference type="ARBA" id="ARBA00022737"/>
    </source>
</evidence>
<dbReference type="InterPro" id="IPR032675">
    <property type="entry name" value="LRR_dom_sf"/>
</dbReference>
<dbReference type="EMBL" id="JACGCM010001826">
    <property type="protein sequence ID" value="KAF6148805.1"/>
    <property type="molecule type" value="Genomic_DNA"/>
</dbReference>
<feature type="non-terminal residue" evidence="3">
    <location>
        <position position="1"/>
    </location>
</feature>
<keyword evidence="1" id="KW-0677">Repeat</keyword>
<feature type="domain" description="Disease resistance R13L4/SHOC-2-like LRR" evidence="2">
    <location>
        <begin position="14"/>
        <end position="180"/>
    </location>
</feature>
<dbReference type="PANTHER" id="PTHR47186:SF3">
    <property type="entry name" value="OS09G0267800 PROTEIN"/>
    <property type="match status" value="1"/>
</dbReference>
<dbReference type="PANTHER" id="PTHR47186">
    <property type="entry name" value="LEUCINE-RICH REPEAT-CONTAINING PROTEIN 57"/>
    <property type="match status" value="1"/>
</dbReference>
<evidence type="ECO:0000313" key="3">
    <source>
        <dbReference type="EMBL" id="KAF6148805.1"/>
    </source>
</evidence>
<evidence type="ECO:0000313" key="4">
    <source>
        <dbReference type="Proteomes" id="UP000541444"/>
    </source>
</evidence>